<dbReference type="InterPro" id="IPR049492">
    <property type="entry name" value="BD-FAE-like_dom"/>
</dbReference>
<accession>A0A6L7G127</accession>
<dbReference type="AlphaFoldDB" id="A0A6L7G127"/>
<protein>
    <submittedName>
        <fullName evidence="4">Alpha/beta hydrolase fold domain-containing protein</fullName>
    </submittedName>
</protein>
<dbReference type="PANTHER" id="PTHR48081:SF13">
    <property type="entry name" value="ALPHA_BETA HYDROLASE"/>
    <property type="match status" value="1"/>
</dbReference>
<comment type="caution">
    <text evidence="4">The sequence shown here is derived from an EMBL/GenBank/DDBJ whole genome shotgun (WGS) entry which is preliminary data.</text>
</comment>
<gene>
    <name evidence="4" type="ORF">GR170_00320</name>
</gene>
<keyword evidence="1 4" id="KW-0378">Hydrolase</keyword>
<reference evidence="4 5" key="1">
    <citation type="submission" date="2019-12" db="EMBL/GenBank/DDBJ databases">
        <authorList>
            <person name="Li M."/>
        </authorList>
    </citation>
    <scope>NUCLEOTIDE SEQUENCE [LARGE SCALE GENOMIC DNA]</scope>
    <source>
        <strain evidence="4 5">GBMRC 2024</strain>
    </source>
</reference>
<dbReference type="Pfam" id="PF20434">
    <property type="entry name" value="BD-FAE"/>
    <property type="match status" value="1"/>
</dbReference>
<dbReference type="SUPFAM" id="SSF53474">
    <property type="entry name" value="alpha/beta-Hydrolases"/>
    <property type="match status" value="1"/>
</dbReference>
<dbReference type="InterPro" id="IPR050300">
    <property type="entry name" value="GDXG_lipolytic_enzyme"/>
</dbReference>
<dbReference type="RefSeq" id="WP_160890813.1">
    <property type="nucleotide sequence ID" value="NZ_WUMU01000001.1"/>
</dbReference>
<dbReference type="GO" id="GO:0016787">
    <property type="term" value="F:hydrolase activity"/>
    <property type="evidence" value="ECO:0007669"/>
    <property type="project" value="UniProtKB-KW"/>
</dbReference>
<evidence type="ECO:0000313" key="5">
    <source>
        <dbReference type="Proteomes" id="UP000477911"/>
    </source>
</evidence>
<name>A0A6L7G127_9RHOB</name>
<dbReference type="Proteomes" id="UP000477911">
    <property type="component" value="Unassembled WGS sequence"/>
</dbReference>
<feature type="region of interest" description="Disordered" evidence="2">
    <location>
        <begin position="152"/>
        <end position="185"/>
    </location>
</feature>
<evidence type="ECO:0000256" key="2">
    <source>
        <dbReference type="SAM" id="MobiDB-lite"/>
    </source>
</evidence>
<dbReference type="EMBL" id="WUMU01000001">
    <property type="protein sequence ID" value="MXN16263.1"/>
    <property type="molecule type" value="Genomic_DNA"/>
</dbReference>
<feature type="domain" description="BD-FAE-like" evidence="3">
    <location>
        <begin position="20"/>
        <end position="239"/>
    </location>
</feature>
<organism evidence="4 5">
    <name type="scientific">Pseudooceanicola albus</name>
    <dbReference type="NCBI Taxonomy" id="2692189"/>
    <lineage>
        <taxon>Bacteria</taxon>
        <taxon>Pseudomonadati</taxon>
        <taxon>Pseudomonadota</taxon>
        <taxon>Alphaproteobacteria</taxon>
        <taxon>Rhodobacterales</taxon>
        <taxon>Paracoccaceae</taxon>
        <taxon>Pseudooceanicola</taxon>
    </lineage>
</organism>
<keyword evidence="5" id="KW-1185">Reference proteome</keyword>
<evidence type="ECO:0000313" key="4">
    <source>
        <dbReference type="EMBL" id="MXN16263.1"/>
    </source>
</evidence>
<evidence type="ECO:0000259" key="3">
    <source>
        <dbReference type="Pfam" id="PF20434"/>
    </source>
</evidence>
<dbReference type="PANTHER" id="PTHR48081">
    <property type="entry name" value="AB HYDROLASE SUPERFAMILY PROTEIN C4A8.06C"/>
    <property type="match status" value="1"/>
</dbReference>
<proteinExistence type="predicted"/>
<dbReference type="InterPro" id="IPR029058">
    <property type="entry name" value="AB_hydrolase_fold"/>
</dbReference>
<evidence type="ECO:0000256" key="1">
    <source>
        <dbReference type="ARBA" id="ARBA00022801"/>
    </source>
</evidence>
<sequence>MMRHDDLVYSRAGGQDRLADLYLPEGAGPHPVILFLHGGGWRFGDRRLAPDLGRFFADKGFAMVSIDYRLSDEAKFPAAVIDVKTAIRWIRSVAGTYALNPRAIGLWGSSAGAHLGALAALSGAAFRSDEWAGFPDDVQAVADGYGPTDFLQIDGHQNPDALPGNDPESARLPPPGPSADSGSMESRFIGAPINEAPEVVARANPAAYATAGACPFLILHGDCDAHVPQHQSRLLFRALAEKGAEAEFLGIHGLGHGFLNRNDLDDGGPHRMERRLSSDPDAANEVEAEIFETIRAFFARTLG</sequence>
<dbReference type="Gene3D" id="3.40.50.1820">
    <property type="entry name" value="alpha/beta hydrolase"/>
    <property type="match status" value="1"/>
</dbReference>